<dbReference type="InterPro" id="IPR034981">
    <property type="entry name" value="Imelysin-like_EfeO/Algp7"/>
</dbReference>
<dbReference type="Gene3D" id="2.60.40.420">
    <property type="entry name" value="Cupredoxins - blue copper proteins"/>
    <property type="match status" value="1"/>
</dbReference>
<organism evidence="7 8">
    <name type="scientific">Paenirhodobacter enshiensis</name>
    <dbReference type="NCBI Taxonomy" id="1105367"/>
    <lineage>
        <taxon>Bacteria</taxon>
        <taxon>Pseudomonadati</taxon>
        <taxon>Pseudomonadota</taxon>
        <taxon>Alphaproteobacteria</taxon>
        <taxon>Rhodobacterales</taxon>
        <taxon>Rhodobacter group</taxon>
        <taxon>Paenirhodobacter</taxon>
    </lineage>
</organism>
<comment type="similarity">
    <text evidence="2">Belongs to the EfeM/EfeO family.</text>
</comment>
<dbReference type="STRING" id="1105367.CG50_11880"/>
<evidence type="ECO:0000256" key="3">
    <source>
        <dbReference type="ARBA" id="ARBA00022729"/>
    </source>
</evidence>
<comment type="caution">
    <text evidence="7">The sequence shown here is derived from an EMBL/GenBank/DDBJ whole genome shotgun (WGS) entry which is preliminary data.</text>
</comment>
<keyword evidence="4" id="KW-1133">Transmembrane helix</keyword>
<feature type="domain" description="Imelysin-like" evidence="5">
    <location>
        <begin position="153"/>
        <end position="384"/>
    </location>
</feature>
<dbReference type="Pfam" id="PF13473">
    <property type="entry name" value="Cupredoxin_1"/>
    <property type="match status" value="1"/>
</dbReference>
<dbReference type="InterPro" id="IPR050894">
    <property type="entry name" value="EfeM/EfeO_iron_uptake"/>
</dbReference>
<dbReference type="eggNOG" id="COG2822">
    <property type="taxonomic scope" value="Bacteria"/>
</dbReference>
<evidence type="ECO:0000256" key="1">
    <source>
        <dbReference type="ARBA" id="ARBA00004418"/>
    </source>
</evidence>
<keyword evidence="4" id="KW-0812">Transmembrane</keyword>
<feature type="transmembrane region" description="Helical" evidence="4">
    <location>
        <begin position="12"/>
        <end position="34"/>
    </location>
</feature>
<comment type="subcellular location">
    <subcellularLocation>
        <location evidence="1">Periplasm</location>
    </subcellularLocation>
</comment>
<dbReference type="NCBIfam" id="NF041757">
    <property type="entry name" value="EfeO"/>
    <property type="match status" value="1"/>
</dbReference>
<dbReference type="InterPro" id="IPR038352">
    <property type="entry name" value="Imelysin_sf"/>
</dbReference>
<feature type="domain" description="EfeO-type cupredoxin-like" evidence="6">
    <location>
        <begin position="30"/>
        <end position="131"/>
    </location>
</feature>
<keyword evidence="8" id="KW-1185">Reference proteome</keyword>
<dbReference type="OrthoDB" id="7348379at2"/>
<name>A0A086Y3P7_9RHOB</name>
<dbReference type="AlphaFoldDB" id="A0A086Y3P7"/>
<evidence type="ECO:0000313" key="8">
    <source>
        <dbReference type="Proteomes" id="UP000028824"/>
    </source>
</evidence>
<dbReference type="RefSeq" id="WP_036635370.1">
    <property type="nucleotide sequence ID" value="NZ_JFZB01000005.1"/>
</dbReference>
<keyword evidence="3" id="KW-0732">Signal</keyword>
<dbReference type="GO" id="GO:0042597">
    <property type="term" value="C:periplasmic space"/>
    <property type="evidence" value="ECO:0007669"/>
    <property type="project" value="UniProtKB-SubCell"/>
</dbReference>
<gene>
    <name evidence="7" type="ORF">CG50_11880</name>
</gene>
<proteinExistence type="inferred from homology"/>
<dbReference type="Pfam" id="PF09375">
    <property type="entry name" value="Peptidase_M75"/>
    <property type="match status" value="1"/>
</dbReference>
<dbReference type="PANTHER" id="PTHR39192">
    <property type="entry name" value="IRON UPTAKE SYSTEM COMPONENT EFEO"/>
    <property type="match status" value="1"/>
</dbReference>
<evidence type="ECO:0000259" key="5">
    <source>
        <dbReference type="Pfam" id="PF09375"/>
    </source>
</evidence>
<dbReference type="InterPro" id="IPR018976">
    <property type="entry name" value="Imelysin-like"/>
</dbReference>
<reference evidence="7 8" key="1">
    <citation type="submission" date="2014-03" db="EMBL/GenBank/DDBJ databases">
        <title>Genome of Paenirhodobacter enshiensis DW2-9.</title>
        <authorList>
            <person name="Wang D."/>
            <person name="Wang G."/>
        </authorList>
    </citation>
    <scope>NUCLEOTIDE SEQUENCE [LARGE SCALE GENOMIC DNA]</scope>
    <source>
        <strain evidence="7 8">DW2-9</strain>
    </source>
</reference>
<keyword evidence="4" id="KW-0472">Membrane</keyword>
<evidence type="ECO:0000256" key="4">
    <source>
        <dbReference type="SAM" id="Phobius"/>
    </source>
</evidence>
<sequence length="392" mass="41424">MSETPVAPNRHLYWAVAAAACLAVAGGGAFWYAASKTAATTRGQAADRTVTITATACQPNQITVPGGRRSFEIVNASDRPIEWEILDGVLVLAERENIAPGFRATLSVQLAPGTYQMACGLLSNPRGTLVVTPSDEAAAAASEVTLRKFLGPLSEYRVYLAMQGNAALSAAQTLQAAIAAGDVTAAQAAWQAARLPYRRIEALAYRFSDLENRIDPRAAYLTGREQDPAFTGYHRIEYGLFAQGTTEGLAPVAAQLVTDLEALKTRLRQAPLDPQLLIALPGDMATQLAQSHVPTGDDAYAKTDLAEFEASLEGLDKLTGLLRGVVASVNPDLEAQIGAAMERSRADLTALKQGGAYPPYDTISAEQRQALSGDLTALAAALSKLQDVIGLN</sequence>
<dbReference type="InterPro" id="IPR053377">
    <property type="entry name" value="Iron_uptake_EfeM/EfeO"/>
</dbReference>
<evidence type="ECO:0000256" key="2">
    <source>
        <dbReference type="ARBA" id="ARBA00005989"/>
    </source>
</evidence>
<dbReference type="NCBIfam" id="NF007697">
    <property type="entry name" value="PRK10378.1"/>
    <property type="match status" value="1"/>
</dbReference>
<dbReference type="PANTHER" id="PTHR39192:SF1">
    <property type="entry name" value="IRON UPTAKE SYSTEM COMPONENT EFEO"/>
    <property type="match status" value="1"/>
</dbReference>
<protein>
    <recommendedName>
        <fullName evidence="9">Multidrug DMT transporter permease</fullName>
    </recommendedName>
</protein>
<dbReference type="InterPro" id="IPR008972">
    <property type="entry name" value="Cupredoxin"/>
</dbReference>
<evidence type="ECO:0000259" key="6">
    <source>
        <dbReference type="Pfam" id="PF13473"/>
    </source>
</evidence>
<dbReference type="Gene3D" id="1.20.1420.20">
    <property type="entry name" value="M75 peptidase, HXXE motif"/>
    <property type="match status" value="1"/>
</dbReference>
<dbReference type="CDD" id="cd14656">
    <property type="entry name" value="Imelysin-like_EfeO"/>
    <property type="match status" value="1"/>
</dbReference>
<dbReference type="EMBL" id="JFZB01000005">
    <property type="protein sequence ID" value="KFI28897.1"/>
    <property type="molecule type" value="Genomic_DNA"/>
</dbReference>
<dbReference type="InterPro" id="IPR028096">
    <property type="entry name" value="EfeO_Cupredoxin"/>
</dbReference>
<evidence type="ECO:0008006" key="9">
    <source>
        <dbReference type="Google" id="ProtNLM"/>
    </source>
</evidence>
<dbReference type="Proteomes" id="UP000028824">
    <property type="component" value="Unassembled WGS sequence"/>
</dbReference>
<evidence type="ECO:0000313" key="7">
    <source>
        <dbReference type="EMBL" id="KFI28897.1"/>
    </source>
</evidence>
<accession>A0A086Y3P7</accession>
<dbReference type="SUPFAM" id="SSF49503">
    <property type="entry name" value="Cupredoxins"/>
    <property type="match status" value="1"/>
</dbReference>